<sequence>MSIENNNKSVSLKSCNTSENQKWTLWDKNPKDVINNTKTRKVWIYNSKLNKCLYSGTQYNYRPVISKCNKSDNRNKWEIPVSGDGYFKSLFKSKNWCLTVSNINEGTVLMQECNQNSVIKDITSSYNKESIKFSLNDNKCLGSLDPNNPSEIKLNLNQCKNSKDDQHWEIWNSYPDGNNYNKNPTKTVWIYNPKLKKCLISGNKSSYRPQIGDCNNSNRVKWEIPVSGDGYFKSLYNKKGTIGMGDCDNNSIIMNIKSSYNEKSIMSSLSNNKCLGILNSDDSNEVRLNLNKCNESKDDQQWEIWNRNPVNIINNTETRKVWIYNSKLKKCLYSGIKETYRPFIKNCINSISNEWEVPVSGDGFFKSLHNNKGWCLNVSDIDKGSIIMGECNQNSIINDITSSYNKNSITSSLIDNKCLGSLGSNNSNEIKLNLNQCDDNKDDQYWEIRDSYPVNINNDKTKTVWVYNPKLKKCLISGNKSSYRPQIGNCNNSNRVKWEIPVSGDGYFKSLYNKKGWCLHVSNIDKGTIGMGDCDNNSIIINIKSSYNEKSIMSSLSNNKYLGLLNSDNSNEVKLNLNKCNKSKDDQQWEIWDSNPTTSNNKRAYYYY</sequence>
<dbReference type="PROSITE" id="PS50231">
    <property type="entry name" value="RICIN_B_LECTIN"/>
    <property type="match status" value="3"/>
</dbReference>
<dbReference type="CDD" id="cd00161">
    <property type="entry name" value="beta-trefoil_Ricin-like"/>
    <property type="match status" value="2"/>
</dbReference>
<feature type="domain" description="Ricin B lectin" evidence="1">
    <location>
        <begin position="362"/>
        <end position="501"/>
    </location>
</feature>
<evidence type="ECO:0000259" key="1">
    <source>
        <dbReference type="SMART" id="SM00458"/>
    </source>
</evidence>
<comment type="caution">
    <text evidence="2">The sequence shown here is derived from an EMBL/GenBank/DDBJ whole genome shotgun (WGS) entry which is preliminary data.</text>
</comment>
<proteinExistence type="predicted"/>
<dbReference type="Pfam" id="PF00652">
    <property type="entry name" value="Ricin_B_lectin"/>
    <property type="match status" value="3"/>
</dbReference>
<dbReference type="Gene3D" id="2.80.10.50">
    <property type="match status" value="4"/>
</dbReference>
<feature type="domain" description="Ricin B lectin" evidence="1">
    <location>
        <begin position="84"/>
        <end position="225"/>
    </location>
</feature>
<dbReference type="SUPFAM" id="SSF50370">
    <property type="entry name" value="Ricin B-like lectins"/>
    <property type="match status" value="5"/>
</dbReference>
<dbReference type="InterPro" id="IPR035992">
    <property type="entry name" value="Ricin_B-like_lectins"/>
</dbReference>
<dbReference type="AlphaFoldDB" id="A0A1Y1WZC5"/>
<dbReference type="InterPro" id="IPR000772">
    <property type="entry name" value="Ricin_B_lectin"/>
</dbReference>
<dbReference type="STRING" id="1754192.A0A1Y1WZC5"/>
<accession>A0A1Y1WZC5</accession>
<organism evidence="2 3">
    <name type="scientific">Anaeromyces robustus</name>
    <dbReference type="NCBI Taxonomy" id="1754192"/>
    <lineage>
        <taxon>Eukaryota</taxon>
        <taxon>Fungi</taxon>
        <taxon>Fungi incertae sedis</taxon>
        <taxon>Chytridiomycota</taxon>
        <taxon>Chytridiomycota incertae sedis</taxon>
        <taxon>Neocallimastigomycetes</taxon>
        <taxon>Neocallimastigales</taxon>
        <taxon>Neocallimastigaceae</taxon>
        <taxon>Anaeromyces</taxon>
    </lineage>
</organism>
<dbReference type="EMBL" id="MCFG01000194">
    <property type="protein sequence ID" value="ORX78900.1"/>
    <property type="molecule type" value="Genomic_DNA"/>
</dbReference>
<evidence type="ECO:0000313" key="2">
    <source>
        <dbReference type="EMBL" id="ORX78900.1"/>
    </source>
</evidence>
<reference evidence="2 3" key="2">
    <citation type="submission" date="2016-08" db="EMBL/GenBank/DDBJ databases">
        <title>Pervasive Adenine N6-methylation of Active Genes in Fungi.</title>
        <authorList>
            <consortium name="DOE Joint Genome Institute"/>
            <person name="Mondo S.J."/>
            <person name="Dannebaum R.O."/>
            <person name="Kuo R.C."/>
            <person name="Labutti K."/>
            <person name="Haridas S."/>
            <person name="Kuo A."/>
            <person name="Salamov A."/>
            <person name="Ahrendt S.R."/>
            <person name="Lipzen A."/>
            <person name="Sullivan W."/>
            <person name="Andreopoulos W.B."/>
            <person name="Clum A."/>
            <person name="Lindquist E."/>
            <person name="Daum C."/>
            <person name="Ramamoorthy G.K."/>
            <person name="Gryganskyi A."/>
            <person name="Culley D."/>
            <person name="Magnuson J.K."/>
            <person name="James T.Y."/>
            <person name="O'Malley M.A."/>
            <person name="Stajich J.E."/>
            <person name="Spatafora J.W."/>
            <person name="Visel A."/>
            <person name="Grigoriev I.V."/>
        </authorList>
    </citation>
    <scope>NUCLEOTIDE SEQUENCE [LARGE SCALE GENOMIC DNA]</scope>
    <source>
        <strain evidence="2 3">S4</strain>
    </source>
</reference>
<dbReference type="OrthoDB" id="594598at2759"/>
<gene>
    <name evidence="2" type="ORF">BCR32DRAFT_281876</name>
</gene>
<dbReference type="Proteomes" id="UP000193944">
    <property type="component" value="Unassembled WGS sequence"/>
</dbReference>
<keyword evidence="3" id="KW-1185">Reference proteome</keyword>
<evidence type="ECO:0000313" key="3">
    <source>
        <dbReference type="Proteomes" id="UP000193944"/>
    </source>
</evidence>
<name>A0A1Y1WZC5_9FUNG</name>
<reference evidence="2 3" key="1">
    <citation type="submission" date="2016-08" db="EMBL/GenBank/DDBJ databases">
        <title>A Parts List for Fungal Cellulosomes Revealed by Comparative Genomics.</title>
        <authorList>
            <consortium name="DOE Joint Genome Institute"/>
            <person name="Haitjema C.H."/>
            <person name="Gilmore S.P."/>
            <person name="Henske J.K."/>
            <person name="Solomon K.V."/>
            <person name="De Groot R."/>
            <person name="Kuo A."/>
            <person name="Mondo S.J."/>
            <person name="Salamov A.A."/>
            <person name="Labutti K."/>
            <person name="Zhao Z."/>
            <person name="Chiniquy J."/>
            <person name="Barry K."/>
            <person name="Brewer H.M."/>
            <person name="Purvine S.O."/>
            <person name="Wright A.T."/>
            <person name="Boxma B."/>
            <person name="Van Alen T."/>
            <person name="Hackstein J.H."/>
            <person name="Baker S.E."/>
            <person name="Grigoriev I.V."/>
            <person name="O'Malley M.A."/>
        </authorList>
    </citation>
    <scope>NUCLEOTIDE SEQUENCE [LARGE SCALE GENOMIC DNA]</scope>
    <source>
        <strain evidence="2 3">S4</strain>
    </source>
</reference>
<protein>
    <recommendedName>
        <fullName evidence="1">Ricin B lectin domain-containing protein</fullName>
    </recommendedName>
</protein>
<dbReference type="SMART" id="SM00458">
    <property type="entry name" value="RICIN"/>
    <property type="match status" value="2"/>
</dbReference>